<feature type="region of interest" description="Disordered" evidence="1">
    <location>
        <begin position="424"/>
        <end position="490"/>
    </location>
</feature>
<dbReference type="Proteomes" id="UP001313282">
    <property type="component" value="Unassembled WGS sequence"/>
</dbReference>
<sequence>MSPKPRPINNTDVTPRLEFSLLVIPHDMTFEITAVTVKVLAGGYVGEWVSTTDPARVSTSVLNDDGECTEYRRGPASAIKTNPVTSFDPININQQGFKECRRPVGVLAQRAVGDLEPIYLGKLGCDTYNAWNINAPDKPVIVTLEYVLRRKKPGSTTAKLLKKGKISLSTSKLGPTALSNPGKVYFGESNMDGSNFRETTIEIEDKKLIQRLYISVIPKGKGRKNIDLVMSFMKDSERPSIEKGMSYLLTGIEVVAKVGFEILVPGLGTAVLIGLEVPDIIDLGSDMVRLFGELLNAMEKCNTDEVAKVAAKLWDAIATFGIAVFGVVFDAVTSGVGKAITSSLKKAGPGFIRTVQTEFTKVGKLTVDSVATGISKYDSVEKGKAVAKNLSKFLEPGSSAAETLCSLRYALFGFQTTVQTTLKTTTTSKSTPKSSPKSTPKSSPKSTPKSTLKPAPKSTLKAITAAAPEPPPKPAVETITAAAEDPRSFF</sequence>
<evidence type="ECO:0000256" key="1">
    <source>
        <dbReference type="SAM" id="MobiDB-lite"/>
    </source>
</evidence>
<name>A0AAN8MLG5_9PEZI</name>
<organism evidence="2 3">
    <name type="scientific">Orbilia javanica</name>
    <dbReference type="NCBI Taxonomy" id="47235"/>
    <lineage>
        <taxon>Eukaryota</taxon>
        <taxon>Fungi</taxon>
        <taxon>Dikarya</taxon>
        <taxon>Ascomycota</taxon>
        <taxon>Pezizomycotina</taxon>
        <taxon>Orbiliomycetes</taxon>
        <taxon>Orbiliales</taxon>
        <taxon>Orbiliaceae</taxon>
        <taxon>Orbilia</taxon>
    </lineage>
</organism>
<accession>A0AAN8MLG5</accession>
<dbReference type="EMBL" id="JAVHNR010000008">
    <property type="protein sequence ID" value="KAK6334687.1"/>
    <property type="molecule type" value="Genomic_DNA"/>
</dbReference>
<proteinExistence type="predicted"/>
<keyword evidence="3" id="KW-1185">Reference proteome</keyword>
<reference evidence="2 3" key="1">
    <citation type="submission" date="2019-10" db="EMBL/GenBank/DDBJ databases">
        <authorList>
            <person name="Palmer J.M."/>
        </authorList>
    </citation>
    <scope>NUCLEOTIDE SEQUENCE [LARGE SCALE GENOMIC DNA]</scope>
    <source>
        <strain evidence="2 3">TWF718</strain>
    </source>
</reference>
<protein>
    <submittedName>
        <fullName evidence="2">Uncharacterized protein</fullName>
    </submittedName>
</protein>
<evidence type="ECO:0000313" key="3">
    <source>
        <dbReference type="Proteomes" id="UP001313282"/>
    </source>
</evidence>
<feature type="compositionally biased region" description="Low complexity" evidence="1">
    <location>
        <begin position="424"/>
        <end position="467"/>
    </location>
</feature>
<comment type="caution">
    <text evidence="2">The sequence shown here is derived from an EMBL/GenBank/DDBJ whole genome shotgun (WGS) entry which is preliminary data.</text>
</comment>
<evidence type="ECO:0000313" key="2">
    <source>
        <dbReference type="EMBL" id="KAK6334687.1"/>
    </source>
</evidence>
<gene>
    <name evidence="2" type="ORF">TWF718_010134</name>
</gene>
<dbReference type="AlphaFoldDB" id="A0AAN8MLG5"/>